<reference evidence="1 2" key="1">
    <citation type="journal article" date="2016" name="Front. Microbiol.">
        <title>Genomic Resource of Rice Seed Associated Bacteria.</title>
        <authorList>
            <person name="Midha S."/>
            <person name="Bansal K."/>
            <person name="Sharma S."/>
            <person name="Kumar N."/>
            <person name="Patil P.P."/>
            <person name="Chaudhry V."/>
            <person name="Patil P.B."/>
        </authorList>
    </citation>
    <scope>NUCLEOTIDE SEQUENCE [LARGE SCALE GENOMIC DNA]</scope>
    <source>
        <strain evidence="1 2">NS365</strain>
    </source>
</reference>
<dbReference type="RefSeq" id="WP_058601242.1">
    <property type="nucleotide sequence ID" value="NZ_LDQA01000038.1"/>
</dbReference>
<dbReference type="InterPro" id="IPR000180">
    <property type="entry name" value="Dipep_AS"/>
</dbReference>
<dbReference type="AlphaFoldDB" id="A0A175RKU2"/>
<sequence length="349" mass="36893">MNVFDGHNDALLRIYNDPTPAAFEAFLNGGSSAHIDLLRARAGGLVGGLFAIFPPSPMAGDLSDRMSGAGYDLPLPDPLPHPTGADATIAMASILLRLEAASKGGLNVCRSVADIESAVARGSLAAVLHIEGAEAIDPDLHMLDVLYAAGLRSVGMVWSRHNHFAHGVPMRFPSSPDTGPGLLEPGKRLVKRCNELGVLLDLSHLNERGFWDVAELSDAPLVATHSNVHALCPVSRNLTDAQLDAVARSQGVVGLNFATAFLRADGRMDSDTPLDTMRRHLDALLERLGDDGVALGSDFDGATIPDAIGSAAGLPRLIEHLSAAGYSDALLEKIAMRNWLSVLGRTWKA</sequence>
<protein>
    <submittedName>
        <fullName evidence="1">Peptidase</fullName>
    </submittedName>
</protein>
<dbReference type="CDD" id="cd01301">
    <property type="entry name" value="rDP_like"/>
    <property type="match status" value="1"/>
</dbReference>
<dbReference type="PROSITE" id="PS00869">
    <property type="entry name" value="RENAL_DIPEPTIDASE_1"/>
    <property type="match status" value="1"/>
</dbReference>
<organism evidence="1 2">
    <name type="scientific">Aureimonas ureilytica</name>
    <dbReference type="NCBI Taxonomy" id="401562"/>
    <lineage>
        <taxon>Bacteria</taxon>
        <taxon>Pseudomonadati</taxon>
        <taxon>Pseudomonadota</taxon>
        <taxon>Alphaproteobacteria</taxon>
        <taxon>Hyphomicrobiales</taxon>
        <taxon>Aurantimonadaceae</taxon>
        <taxon>Aureimonas</taxon>
    </lineage>
</organism>
<dbReference type="PANTHER" id="PTHR10443">
    <property type="entry name" value="MICROSOMAL DIPEPTIDASE"/>
    <property type="match status" value="1"/>
</dbReference>
<evidence type="ECO:0000313" key="1">
    <source>
        <dbReference type="EMBL" id="KTR04327.1"/>
    </source>
</evidence>
<dbReference type="PATRIC" id="fig|401562.4.peg.2967"/>
<proteinExistence type="predicted"/>
<dbReference type="Gene3D" id="3.20.20.140">
    <property type="entry name" value="Metal-dependent hydrolases"/>
    <property type="match status" value="1"/>
</dbReference>
<dbReference type="PANTHER" id="PTHR10443:SF12">
    <property type="entry name" value="DIPEPTIDASE"/>
    <property type="match status" value="1"/>
</dbReference>
<dbReference type="InterPro" id="IPR008257">
    <property type="entry name" value="Pept_M19"/>
</dbReference>
<dbReference type="EMBL" id="LDQA01000038">
    <property type="protein sequence ID" value="KTR04327.1"/>
    <property type="molecule type" value="Genomic_DNA"/>
</dbReference>
<dbReference type="GO" id="GO:0070573">
    <property type="term" value="F:metallodipeptidase activity"/>
    <property type="evidence" value="ECO:0007669"/>
    <property type="project" value="InterPro"/>
</dbReference>
<dbReference type="GO" id="GO:0006508">
    <property type="term" value="P:proteolysis"/>
    <property type="evidence" value="ECO:0007669"/>
    <property type="project" value="InterPro"/>
</dbReference>
<dbReference type="InterPro" id="IPR032466">
    <property type="entry name" value="Metal_Hydrolase"/>
</dbReference>
<dbReference type="Proteomes" id="UP000078529">
    <property type="component" value="Unassembled WGS sequence"/>
</dbReference>
<dbReference type="SUPFAM" id="SSF51556">
    <property type="entry name" value="Metallo-dependent hydrolases"/>
    <property type="match status" value="1"/>
</dbReference>
<dbReference type="PROSITE" id="PS51365">
    <property type="entry name" value="RENAL_DIPEPTIDASE_2"/>
    <property type="match status" value="1"/>
</dbReference>
<dbReference type="Pfam" id="PF01244">
    <property type="entry name" value="Peptidase_M19"/>
    <property type="match status" value="1"/>
</dbReference>
<keyword evidence="2" id="KW-1185">Reference proteome</keyword>
<gene>
    <name evidence="1" type="ORF">NS365_15760</name>
</gene>
<evidence type="ECO:0000313" key="2">
    <source>
        <dbReference type="Proteomes" id="UP000078529"/>
    </source>
</evidence>
<accession>A0A175RKU2</accession>
<name>A0A175RKU2_9HYPH</name>
<comment type="caution">
    <text evidence="1">The sequence shown here is derived from an EMBL/GenBank/DDBJ whole genome shotgun (WGS) entry which is preliminary data.</text>
</comment>